<dbReference type="SUPFAM" id="SSF88946">
    <property type="entry name" value="Sigma2 domain of RNA polymerase sigma factors"/>
    <property type="match status" value="1"/>
</dbReference>
<dbReference type="InterPro" id="IPR014284">
    <property type="entry name" value="RNA_pol_sigma-70_dom"/>
</dbReference>
<dbReference type="GO" id="GO:0006352">
    <property type="term" value="P:DNA-templated transcription initiation"/>
    <property type="evidence" value="ECO:0007669"/>
    <property type="project" value="InterPro"/>
</dbReference>
<evidence type="ECO:0000256" key="2">
    <source>
        <dbReference type="ARBA" id="ARBA00023015"/>
    </source>
</evidence>
<dbReference type="RefSeq" id="WP_157561513.1">
    <property type="nucleotide sequence ID" value="NZ_WQKZ01000001.1"/>
</dbReference>
<dbReference type="Gene3D" id="1.10.10.10">
    <property type="entry name" value="Winged helix-like DNA-binding domain superfamily/Winged helix DNA-binding domain"/>
    <property type="match status" value="1"/>
</dbReference>
<dbReference type="GO" id="GO:0003677">
    <property type="term" value="F:DNA binding"/>
    <property type="evidence" value="ECO:0007669"/>
    <property type="project" value="InterPro"/>
</dbReference>
<feature type="domain" description="RNA polymerase sigma factor 70 region 4 type 2" evidence="6">
    <location>
        <begin position="149"/>
        <end position="199"/>
    </location>
</feature>
<keyword evidence="8" id="KW-1185">Reference proteome</keyword>
<dbReference type="CDD" id="cd06171">
    <property type="entry name" value="Sigma70_r4"/>
    <property type="match status" value="1"/>
</dbReference>
<dbReference type="InterPro" id="IPR013249">
    <property type="entry name" value="RNA_pol_sigma70_r4_t2"/>
</dbReference>
<evidence type="ECO:0000256" key="1">
    <source>
        <dbReference type="ARBA" id="ARBA00010641"/>
    </source>
</evidence>
<evidence type="ECO:0000313" key="7">
    <source>
        <dbReference type="EMBL" id="MVN74724.1"/>
    </source>
</evidence>
<dbReference type="SUPFAM" id="SSF88659">
    <property type="entry name" value="Sigma3 and sigma4 domains of RNA polymerase sigma factors"/>
    <property type="match status" value="1"/>
</dbReference>
<evidence type="ECO:0000259" key="6">
    <source>
        <dbReference type="Pfam" id="PF08281"/>
    </source>
</evidence>
<dbReference type="InterPro" id="IPR007627">
    <property type="entry name" value="RNA_pol_sigma70_r2"/>
</dbReference>
<proteinExistence type="inferred from homology"/>
<organism evidence="7 8">
    <name type="scientific">Hymenobacter ginkgonis</name>
    <dbReference type="NCBI Taxonomy" id="2682976"/>
    <lineage>
        <taxon>Bacteria</taxon>
        <taxon>Pseudomonadati</taxon>
        <taxon>Bacteroidota</taxon>
        <taxon>Cytophagia</taxon>
        <taxon>Cytophagales</taxon>
        <taxon>Hymenobacteraceae</taxon>
        <taxon>Hymenobacter</taxon>
    </lineage>
</organism>
<dbReference type="Proteomes" id="UP000441336">
    <property type="component" value="Unassembled WGS sequence"/>
</dbReference>
<dbReference type="Pfam" id="PF04542">
    <property type="entry name" value="Sigma70_r2"/>
    <property type="match status" value="1"/>
</dbReference>
<evidence type="ECO:0000259" key="5">
    <source>
        <dbReference type="Pfam" id="PF04542"/>
    </source>
</evidence>
<dbReference type="NCBIfam" id="TIGR02937">
    <property type="entry name" value="sigma70-ECF"/>
    <property type="match status" value="1"/>
</dbReference>
<keyword evidence="4" id="KW-0804">Transcription</keyword>
<protein>
    <submittedName>
        <fullName evidence="7">Sigma-70 family RNA polymerase sigma factor</fullName>
    </submittedName>
</protein>
<comment type="similarity">
    <text evidence="1">Belongs to the sigma-70 factor family. ECF subfamily.</text>
</comment>
<gene>
    <name evidence="7" type="ORF">GO988_00110</name>
</gene>
<accession>A0A7K1T8J8</accession>
<evidence type="ECO:0000313" key="8">
    <source>
        <dbReference type="Proteomes" id="UP000441336"/>
    </source>
</evidence>
<dbReference type="InterPro" id="IPR036388">
    <property type="entry name" value="WH-like_DNA-bd_sf"/>
</dbReference>
<dbReference type="PANTHER" id="PTHR43133:SF51">
    <property type="entry name" value="RNA POLYMERASE SIGMA FACTOR"/>
    <property type="match status" value="1"/>
</dbReference>
<name>A0A7K1T8J8_9BACT</name>
<dbReference type="PANTHER" id="PTHR43133">
    <property type="entry name" value="RNA POLYMERASE ECF-TYPE SIGMA FACTO"/>
    <property type="match status" value="1"/>
</dbReference>
<comment type="caution">
    <text evidence="7">The sequence shown here is derived from an EMBL/GenBank/DDBJ whole genome shotgun (WGS) entry which is preliminary data.</text>
</comment>
<keyword evidence="2" id="KW-0805">Transcription regulation</keyword>
<sequence>MSFAAPTPSASVDLAPKSFSAKALRDFALIQRILDHHDEKAYAELMAHYQKSVYQLVIKMVRQSDVAEDLALEVFVRAFRSLHTFRPEFAFSTWLFRVATNLCIGHLQRQRLPTVSLSATRFEGEETSFDLPDPTPTPQEALIQLQRIEQMHLAVGKLPAKYQQLMQLHYFEELSYEEIAERQHLPLGTVKGQLHRGRDLLHQLLAPAQRSL</sequence>
<reference evidence="7 8" key="1">
    <citation type="submission" date="2019-12" db="EMBL/GenBank/DDBJ databases">
        <title>Hymenobacter sp. HMF4947 Genome sequencing and assembly.</title>
        <authorList>
            <person name="Kang H."/>
            <person name="Cha I."/>
            <person name="Kim H."/>
            <person name="Joh K."/>
        </authorList>
    </citation>
    <scope>NUCLEOTIDE SEQUENCE [LARGE SCALE GENOMIC DNA]</scope>
    <source>
        <strain evidence="7 8">HMF4947</strain>
    </source>
</reference>
<dbReference type="InterPro" id="IPR013324">
    <property type="entry name" value="RNA_pol_sigma_r3/r4-like"/>
</dbReference>
<evidence type="ECO:0000256" key="3">
    <source>
        <dbReference type="ARBA" id="ARBA00023082"/>
    </source>
</evidence>
<dbReference type="Pfam" id="PF08281">
    <property type="entry name" value="Sigma70_r4_2"/>
    <property type="match status" value="1"/>
</dbReference>
<keyword evidence="3" id="KW-0731">Sigma factor</keyword>
<dbReference type="Gene3D" id="1.10.1740.10">
    <property type="match status" value="1"/>
</dbReference>
<dbReference type="EMBL" id="WQKZ01000001">
    <property type="protein sequence ID" value="MVN74724.1"/>
    <property type="molecule type" value="Genomic_DNA"/>
</dbReference>
<dbReference type="InterPro" id="IPR013325">
    <property type="entry name" value="RNA_pol_sigma_r2"/>
</dbReference>
<dbReference type="AlphaFoldDB" id="A0A7K1T8J8"/>
<evidence type="ECO:0000256" key="4">
    <source>
        <dbReference type="ARBA" id="ARBA00023163"/>
    </source>
</evidence>
<dbReference type="GO" id="GO:0016987">
    <property type="term" value="F:sigma factor activity"/>
    <property type="evidence" value="ECO:0007669"/>
    <property type="project" value="UniProtKB-KW"/>
</dbReference>
<feature type="domain" description="RNA polymerase sigma-70 region 2" evidence="5">
    <location>
        <begin position="45"/>
        <end position="111"/>
    </location>
</feature>
<dbReference type="InterPro" id="IPR039425">
    <property type="entry name" value="RNA_pol_sigma-70-like"/>
</dbReference>